<dbReference type="OrthoDB" id="9798299at2"/>
<dbReference type="EMBL" id="FOVD01000003">
    <property type="protein sequence ID" value="SFN40365.1"/>
    <property type="molecule type" value="Genomic_DNA"/>
</dbReference>
<dbReference type="AlphaFoldDB" id="A0A1I4YQQ4"/>
<keyword evidence="2" id="KW-1185">Reference proteome</keyword>
<reference evidence="2" key="1">
    <citation type="submission" date="2016-10" db="EMBL/GenBank/DDBJ databases">
        <authorList>
            <person name="Varghese N."/>
            <person name="Submissions S."/>
        </authorList>
    </citation>
    <scope>NUCLEOTIDE SEQUENCE [LARGE SCALE GENOMIC DNA]</scope>
    <source>
        <strain evidence="2">DSM 25575</strain>
    </source>
</reference>
<evidence type="ECO:0000313" key="1">
    <source>
        <dbReference type="EMBL" id="SFN40365.1"/>
    </source>
</evidence>
<name>A0A1I4YQQ4_CHROL</name>
<protein>
    <submittedName>
        <fullName evidence="1">Uncharacterized protein</fullName>
    </submittedName>
</protein>
<sequence>MNCIKMNKLSITLFITAGVVLSKGQVGINTSTPDPSANLHVAPTNTSNQYKGTLLGTMSTANRNSISQPATGLMIYNTTDNCLQVNNGTPAAPRWQCLNEDPNLPFGNMIFGRYKPIYPGITANIISIPPPQYSPTNNQLYGSYPANGNFASNDLFRVDVGRRTGDTYSAVLYNVSGESIAFNYSSNAFYNPVSANNISLNNAQGRFIDGDNITYYTEAQNCYVTVTSPAKWAGRKFLIGVNIFKEDTSNTIATGGNGAGKENQSMLTYIFEFK</sequence>
<dbReference type="RefSeq" id="WP_139222035.1">
    <property type="nucleotide sequence ID" value="NZ_FOVD01000003.1"/>
</dbReference>
<gene>
    <name evidence="1" type="ORF">SAMN05421594_2612</name>
</gene>
<accession>A0A1I4YQQ4</accession>
<dbReference type="Proteomes" id="UP000198769">
    <property type="component" value="Unassembled WGS sequence"/>
</dbReference>
<organism evidence="1 2">
    <name type="scientific">Chryseobacterium oleae</name>
    <dbReference type="NCBI Taxonomy" id="491207"/>
    <lineage>
        <taxon>Bacteria</taxon>
        <taxon>Pseudomonadati</taxon>
        <taxon>Bacteroidota</taxon>
        <taxon>Flavobacteriia</taxon>
        <taxon>Flavobacteriales</taxon>
        <taxon>Weeksellaceae</taxon>
        <taxon>Chryseobacterium group</taxon>
        <taxon>Chryseobacterium</taxon>
    </lineage>
</organism>
<proteinExistence type="predicted"/>
<evidence type="ECO:0000313" key="2">
    <source>
        <dbReference type="Proteomes" id="UP000198769"/>
    </source>
</evidence>